<evidence type="ECO:0000313" key="2">
    <source>
        <dbReference type="EMBL" id="XCD16127.1"/>
    </source>
</evidence>
<dbReference type="KEGG" id="vck:PG915_00475"/>
<dbReference type="EMBL" id="CP115920">
    <property type="protein sequence ID" value="XCD16127.1"/>
    <property type="molecule type" value="Genomic_DNA"/>
</dbReference>
<evidence type="ECO:0000256" key="1">
    <source>
        <dbReference type="SAM" id="SignalP"/>
    </source>
</evidence>
<name>A0AAU8BHM1_9VIBR</name>
<dbReference type="AlphaFoldDB" id="A0AAU8BHM1"/>
<gene>
    <name evidence="2" type="ORF">PG915_00475</name>
</gene>
<proteinExistence type="predicted"/>
<feature type="signal peptide" evidence="1">
    <location>
        <begin position="1"/>
        <end position="22"/>
    </location>
</feature>
<accession>A0AAU8BHM1</accession>
<organism evidence="2">
    <name type="scientific">Vibrio chaetopteri</name>
    <dbReference type="NCBI Taxonomy" id="3016528"/>
    <lineage>
        <taxon>Bacteria</taxon>
        <taxon>Pseudomonadati</taxon>
        <taxon>Pseudomonadota</taxon>
        <taxon>Gammaproteobacteria</taxon>
        <taxon>Vibrionales</taxon>
        <taxon>Vibrionaceae</taxon>
        <taxon>Vibrio</taxon>
    </lineage>
</organism>
<keyword evidence="1" id="KW-0732">Signal</keyword>
<protein>
    <submittedName>
        <fullName evidence="2">Chromosome partitioning protein ParA</fullName>
    </submittedName>
</protein>
<dbReference type="RefSeq" id="WP_353497441.1">
    <property type="nucleotide sequence ID" value="NZ_CP115920.1"/>
</dbReference>
<feature type="chain" id="PRO_5043851642" evidence="1">
    <location>
        <begin position="23"/>
        <end position="486"/>
    </location>
</feature>
<reference evidence="2" key="1">
    <citation type="submission" date="2023-01" db="EMBL/GenBank/DDBJ databases">
        <title>Vibrio sp. CB1-14 genome sequencing.</title>
        <authorList>
            <person name="Otstavnykh N."/>
            <person name="Isaeva M."/>
            <person name="Meleshko D."/>
        </authorList>
    </citation>
    <scope>NUCLEOTIDE SEQUENCE</scope>
    <source>
        <strain evidence="2">CB1-14</strain>
    </source>
</reference>
<sequence>MKRMNPAWVAMVTTLASTQIFATDIQIGHFIDAPVTGLYYETSSKIRGYTQQGQFEFKDGDEVRFYLGSNNQHKLLATVAAQEVVTPNLASTTPSKSLNMVRLLLGIDTAPNRDDLIKLDSDWLSTDKVQALLNALDLNNLPESLSISNKPLASVHEAAKHLESSQQYIEQNFTSKQVLTAPLDVKLVNTILKRRDWRGNLCFYDTARRDEPNYHGPIGSTTYKIVDGGIILYPDVGDYYGSRDGSVSSCEVNVSQSYQKQEFEKIDDYSDWGGLIACAHTGCTHLDLNGFDIEDFDDEGDWKYRTVAISYNTTTKLLTQKSQGLGKKAKVEHDNLTEHLWFTSAVDEKQSIDFQGYWRQRNLASGDTRCLYIDKDHVLQSKRATCTKNHQDYTQDVTAEFGDMWWLSSDGSSSASIEQLNSGVKWYSTDNTPRYSLWEFLPTQNQWSEGKIYRRFQDIQVDQFGKQQARTIAVFELERLANNSWI</sequence>